<dbReference type="SUPFAM" id="SSF63411">
    <property type="entry name" value="LuxS/MPP-like metallohydrolase"/>
    <property type="match status" value="4"/>
</dbReference>
<dbReference type="EMBL" id="JACOOH010000008">
    <property type="protein sequence ID" value="MBC5622900.1"/>
    <property type="molecule type" value="Genomic_DNA"/>
</dbReference>
<dbReference type="InterPro" id="IPR007863">
    <property type="entry name" value="Peptidase_M16_C"/>
</dbReference>
<evidence type="ECO:0000256" key="9">
    <source>
        <dbReference type="SAM" id="SignalP"/>
    </source>
</evidence>
<organism evidence="12 13">
    <name type="scientific">Butyricimonas hominis</name>
    <dbReference type="NCBI Taxonomy" id="2763032"/>
    <lineage>
        <taxon>Bacteria</taxon>
        <taxon>Pseudomonadati</taxon>
        <taxon>Bacteroidota</taxon>
        <taxon>Bacteroidia</taxon>
        <taxon>Bacteroidales</taxon>
        <taxon>Odoribacteraceae</taxon>
        <taxon>Butyricimonas</taxon>
    </lineage>
</organism>
<evidence type="ECO:0000256" key="1">
    <source>
        <dbReference type="ARBA" id="ARBA00001947"/>
    </source>
</evidence>
<keyword evidence="9" id="KW-0732">Signal</keyword>
<protein>
    <submittedName>
        <fullName evidence="12">Insulinase family protein</fullName>
    </submittedName>
</protein>
<dbReference type="InterPro" id="IPR011249">
    <property type="entry name" value="Metalloenz_LuxS/M16"/>
</dbReference>
<comment type="similarity">
    <text evidence="2 8">Belongs to the peptidase M16 family.</text>
</comment>
<keyword evidence="5" id="KW-0378">Hydrolase</keyword>
<dbReference type="Proteomes" id="UP000646484">
    <property type="component" value="Unassembled WGS sequence"/>
</dbReference>
<evidence type="ECO:0000313" key="13">
    <source>
        <dbReference type="Proteomes" id="UP000646484"/>
    </source>
</evidence>
<feature type="domain" description="Peptidase M16 C-terminal" evidence="11">
    <location>
        <begin position="689"/>
        <end position="869"/>
    </location>
</feature>
<gene>
    <name evidence="12" type="ORF">H8S64_17550</name>
</gene>
<feature type="chain" id="PRO_5047523945" evidence="9">
    <location>
        <begin position="22"/>
        <end position="939"/>
    </location>
</feature>
<keyword evidence="7" id="KW-0482">Metalloprotease</keyword>
<evidence type="ECO:0000259" key="10">
    <source>
        <dbReference type="Pfam" id="PF00675"/>
    </source>
</evidence>
<feature type="signal peptide" evidence="9">
    <location>
        <begin position="1"/>
        <end position="21"/>
    </location>
</feature>
<dbReference type="PROSITE" id="PS00143">
    <property type="entry name" value="INSULINASE"/>
    <property type="match status" value="1"/>
</dbReference>
<evidence type="ECO:0000313" key="12">
    <source>
        <dbReference type="EMBL" id="MBC5622900.1"/>
    </source>
</evidence>
<keyword evidence="4" id="KW-0479">Metal-binding</keyword>
<evidence type="ECO:0000256" key="6">
    <source>
        <dbReference type="ARBA" id="ARBA00022833"/>
    </source>
</evidence>
<evidence type="ECO:0000256" key="8">
    <source>
        <dbReference type="RuleBase" id="RU004447"/>
    </source>
</evidence>
<dbReference type="PANTHER" id="PTHR43690:SF34">
    <property type="entry name" value="ZINC PROTEASE PQQL-LIKE"/>
    <property type="match status" value="1"/>
</dbReference>
<dbReference type="InterPro" id="IPR011765">
    <property type="entry name" value="Pept_M16_N"/>
</dbReference>
<dbReference type="Pfam" id="PF05193">
    <property type="entry name" value="Peptidase_M16_C"/>
    <property type="match status" value="2"/>
</dbReference>
<dbReference type="Pfam" id="PF00675">
    <property type="entry name" value="Peptidase_M16"/>
    <property type="match status" value="1"/>
</dbReference>
<reference evidence="12 13" key="1">
    <citation type="submission" date="2020-08" db="EMBL/GenBank/DDBJ databases">
        <title>Genome public.</title>
        <authorList>
            <person name="Liu C."/>
            <person name="Sun Q."/>
        </authorList>
    </citation>
    <scope>NUCLEOTIDE SEQUENCE [LARGE SCALE GENOMIC DNA]</scope>
    <source>
        <strain evidence="12 13">NSJ-56</strain>
    </source>
</reference>
<sequence>MTKRLLTVCALLALLSSSLFAQYDMKAPLPKDPNVRTGKLANGLTYYIRHNAEPKDRASFYIIQNVGAILENDDQNGLAHFLEHMAFNGTKHFPGRKGITNMLEKHGVEFGRNVNAYTAQDETVYNISDVPTTNEGLLDTCLLVLHDWSHYLLLVDEEIDGERGVISEEWRTRRDAGFRMRAVTMPVLLNDSKYAKRDVIGDLDIIKNFKYQTLRDYYHKWYRPDLQAIAVVGDFDAEKMEQKVKELFSKIPTPVNPAVRETFEVLPHDGIKFVCATDKEVTNSSIAVYIKYPAPTKEEKGLNEALKKGLVQSFYNTMLAQRISELLQKGNPPFINGSAGFAGGIVRGVNAYYFGATAKPNEEAEALEAIYRENERVKRFGFTRGELERAKTNMLVGLESANKQKDKTTSEAYIDEIKENFLEGDPIVDFDYYYEFAKAVIPTITVDEVSALAKQYIVPTNMVIIVQGPAEGVKHITEAEALATLKKVEDSQLEPYQDESAEAKLINKELKGSKIIATKKLPQFEAEEWTLENGAKIVFRKADFEKDQVAVASYSKGGTSLYGVDKLASAQVVADFVGAYGLGDYDAITLKKLLTGKQANVGIGIGGLSESVGGGSTPGDFETLMQLIYLKFEEPRFDKEVHNAIMQRNYAAIANMDNNPKKIMQDSISRIMSNYSPRNILFGKEFLDKISIEQIEEIYRDRIKDISDFTFFIVGNIDAETVKPLVEKYLGSVQSFNRKENWVDNKVRGPKGKTVKVIELPLQDPKATVITSFSKNMKTSIHDNICQNILKGVLDQRYLTNIREKEGGTYGVSVQAGSSREPYESYSMSMMFDCDPDKADHLKSLIYAEIDLLMKEAPTQEEISKVITTMKKNREQSKPHNNYWMSAIQTYYLRGIDITDPKNFDNIIDKITPKDVQKFTKKLFKGADVVDMTFIPEAK</sequence>
<accession>A0ABR7D5Y5</accession>
<evidence type="ECO:0000256" key="7">
    <source>
        <dbReference type="ARBA" id="ARBA00023049"/>
    </source>
</evidence>
<keyword evidence="6" id="KW-0862">Zinc</keyword>
<name>A0ABR7D5Y5_9BACT</name>
<dbReference type="InterPro" id="IPR001431">
    <property type="entry name" value="Pept_M16_Zn_BS"/>
</dbReference>
<feature type="domain" description="Peptidase M16 C-terminal" evidence="11">
    <location>
        <begin position="209"/>
        <end position="393"/>
    </location>
</feature>
<keyword evidence="3" id="KW-0645">Protease</keyword>
<keyword evidence="13" id="KW-1185">Reference proteome</keyword>
<comment type="caution">
    <text evidence="12">The sequence shown here is derived from an EMBL/GenBank/DDBJ whole genome shotgun (WGS) entry which is preliminary data.</text>
</comment>
<evidence type="ECO:0000256" key="2">
    <source>
        <dbReference type="ARBA" id="ARBA00007261"/>
    </source>
</evidence>
<evidence type="ECO:0000256" key="3">
    <source>
        <dbReference type="ARBA" id="ARBA00022670"/>
    </source>
</evidence>
<feature type="domain" description="Peptidase M16 N-terminal" evidence="10">
    <location>
        <begin position="51"/>
        <end position="170"/>
    </location>
</feature>
<dbReference type="RefSeq" id="WP_186977789.1">
    <property type="nucleotide sequence ID" value="NZ_JACOOH010000008.1"/>
</dbReference>
<dbReference type="InterPro" id="IPR050626">
    <property type="entry name" value="Peptidase_M16"/>
</dbReference>
<dbReference type="PANTHER" id="PTHR43690">
    <property type="entry name" value="NARDILYSIN"/>
    <property type="match status" value="1"/>
</dbReference>
<evidence type="ECO:0000259" key="11">
    <source>
        <dbReference type="Pfam" id="PF05193"/>
    </source>
</evidence>
<evidence type="ECO:0000256" key="5">
    <source>
        <dbReference type="ARBA" id="ARBA00022801"/>
    </source>
</evidence>
<comment type="cofactor">
    <cofactor evidence="1">
        <name>Zn(2+)</name>
        <dbReference type="ChEBI" id="CHEBI:29105"/>
    </cofactor>
</comment>
<evidence type="ECO:0000256" key="4">
    <source>
        <dbReference type="ARBA" id="ARBA00022723"/>
    </source>
</evidence>
<proteinExistence type="inferred from homology"/>
<dbReference type="Gene3D" id="3.30.830.10">
    <property type="entry name" value="Metalloenzyme, LuxS/M16 peptidase-like"/>
    <property type="match status" value="4"/>
</dbReference>